<evidence type="ECO:0000256" key="1">
    <source>
        <dbReference type="ARBA" id="ARBA00004123"/>
    </source>
</evidence>
<dbReference type="EMBL" id="CH473989">
    <property type="protein sequence ID" value="EDM10739.1"/>
    <property type="molecule type" value="Genomic_DNA"/>
</dbReference>
<dbReference type="InterPro" id="IPR024861">
    <property type="entry name" value="Donson"/>
</dbReference>
<dbReference type="PANTHER" id="PTHR12972:SF0">
    <property type="entry name" value="PROTEIN DOWNSTREAM NEIGHBOR OF SON"/>
    <property type="match status" value="1"/>
</dbReference>
<keyword evidence="2" id="KW-0217">Developmental protein</keyword>
<proteinExistence type="inferred from homology"/>
<gene>
    <name evidence="6" type="ORF">rCG_58831</name>
</gene>
<protein>
    <submittedName>
        <fullName evidence="6">RCG58831, isoform CRA_b</fullName>
    </submittedName>
</protein>
<comment type="similarity">
    <text evidence="4">Belongs to the DONSON family.</text>
</comment>
<keyword evidence="3" id="KW-0539">Nucleus</keyword>
<name>A6JLH4_RAT</name>
<evidence type="ECO:0000256" key="2">
    <source>
        <dbReference type="ARBA" id="ARBA00022473"/>
    </source>
</evidence>
<evidence type="ECO:0000256" key="3">
    <source>
        <dbReference type="ARBA" id="ARBA00023242"/>
    </source>
</evidence>
<dbReference type="Proteomes" id="UP000234681">
    <property type="component" value="Chromosome 11"/>
</dbReference>
<evidence type="ECO:0000313" key="7">
    <source>
        <dbReference type="Proteomes" id="UP000234681"/>
    </source>
</evidence>
<feature type="region of interest" description="Disordered" evidence="5">
    <location>
        <begin position="75"/>
        <end position="107"/>
    </location>
</feature>
<comment type="subcellular location">
    <subcellularLocation>
        <location evidence="1">Nucleus</location>
    </subcellularLocation>
</comment>
<sequence length="239" mass="26479">MAAKTSPWSTDESLQHALMSDWSVSFTSLYNLLKTKLCPYFYVCSYQFTVLFRAAGLAGSSVITALITPTTRGLREAMKSEEESGHKEKVREPSLESEERKEKHEVQMDHRPESVVLVKGLNTFKLLNFLINCKSLVATSGAQAGLPPTLLSPVAFRGASMQMLKRGSFSAGLYAHEPTAVFNVGLPLDKELDRKGAHKDLANCGLHPKTLEQLSQMPVLGKSSLRNVEMSDYIVNWRS</sequence>
<organism evidence="6 7">
    <name type="scientific">Rattus norvegicus</name>
    <name type="common">Rat</name>
    <dbReference type="NCBI Taxonomy" id="10116"/>
    <lineage>
        <taxon>Eukaryota</taxon>
        <taxon>Metazoa</taxon>
        <taxon>Chordata</taxon>
        <taxon>Craniata</taxon>
        <taxon>Vertebrata</taxon>
        <taxon>Euteleostomi</taxon>
        <taxon>Mammalia</taxon>
        <taxon>Eutheria</taxon>
        <taxon>Euarchontoglires</taxon>
        <taxon>Glires</taxon>
        <taxon>Rodentia</taxon>
        <taxon>Myomorpha</taxon>
        <taxon>Muroidea</taxon>
        <taxon>Muridae</taxon>
        <taxon>Murinae</taxon>
        <taxon>Rattus</taxon>
    </lineage>
</organism>
<dbReference type="PRINTS" id="PR02064">
    <property type="entry name" value="DONSON"/>
</dbReference>
<dbReference type="AlphaFoldDB" id="A6JLH4"/>
<accession>A6JLH4</accession>
<reference evidence="7" key="1">
    <citation type="submission" date="2005-09" db="EMBL/GenBank/DDBJ databases">
        <authorList>
            <person name="Mural R.J."/>
            <person name="Li P.W."/>
            <person name="Adams M.D."/>
            <person name="Amanatides P.G."/>
            <person name="Baden-Tillson H."/>
            <person name="Barnstead M."/>
            <person name="Chin S.H."/>
            <person name="Dew I."/>
            <person name="Evans C.A."/>
            <person name="Ferriera S."/>
            <person name="Flanigan M."/>
            <person name="Fosler C."/>
            <person name="Glodek A."/>
            <person name="Gu Z."/>
            <person name="Holt R.A."/>
            <person name="Jennings D."/>
            <person name="Kraft C.L."/>
            <person name="Lu F."/>
            <person name="Nguyen T."/>
            <person name="Nusskern D.R."/>
            <person name="Pfannkoch C.M."/>
            <person name="Sitter C."/>
            <person name="Sutton G.G."/>
            <person name="Venter J.C."/>
            <person name="Wang Z."/>
            <person name="Woodage T."/>
            <person name="Zheng X.H."/>
            <person name="Zhong F."/>
        </authorList>
    </citation>
    <scope>NUCLEOTIDE SEQUENCE [LARGE SCALE GENOMIC DNA]</scope>
    <source>
        <strain>BN</strain>
        <strain evidence="7">Sprague-Dawley</strain>
    </source>
</reference>
<evidence type="ECO:0000256" key="5">
    <source>
        <dbReference type="SAM" id="MobiDB-lite"/>
    </source>
</evidence>
<evidence type="ECO:0000256" key="4">
    <source>
        <dbReference type="ARBA" id="ARBA00025806"/>
    </source>
</evidence>
<dbReference type="GO" id="GO:0005634">
    <property type="term" value="C:nucleus"/>
    <property type="evidence" value="ECO:0007669"/>
    <property type="project" value="UniProtKB-SubCell"/>
</dbReference>
<evidence type="ECO:0000313" key="6">
    <source>
        <dbReference type="EMBL" id="EDM10739.1"/>
    </source>
</evidence>
<dbReference type="PANTHER" id="PTHR12972">
    <property type="entry name" value="DOWNSTREAM NEIGHBOR OF SON"/>
    <property type="match status" value="1"/>
</dbReference>